<dbReference type="SFLD" id="SFLDG01066">
    <property type="entry name" value="organic_radical-activating_enz"/>
    <property type="match status" value="1"/>
</dbReference>
<dbReference type="Proteomes" id="UP000268059">
    <property type="component" value="Chromosome"/>
</dbReference>
<dbReference type="CDD" id="cd01335">
    <property type="entry name" value="Radical_SAM"/>
    <property type="match status" value="1"/>
</dbReference>
<evidence type="ECO:0000256" key="3">
    <source>
        <dbReference type="ARBA" id="ARBA00022691"/>
    </source>
</evidence>
<dbReference type="InterPro" id="IPR007197">
    <property type="entry name" value="rSAM"/>
</dbReference>
<gene>
    <name evidence="8" type="primary">nrdG</name>
    <name evidence="8" type="ORF">SG0102_04370</name>
</gene>
<evidence type="ECO:0000313" key="8">
    <source>
        <dbReference type="EMBL" id="BBH25503.1"/>
    </source>
</evidence>
<dbReference type="InterPro" id="IPR034457">
    <property type="entry name" value="Organic_radical-activating"/>
</dbReference>
<keyword evidence="2" id="KW-0004">4Fe-4S</keyword>
<keyword evidence="6" id="KW-0411">Iron-sulfur</keyword>
<dbReference type="OrthoDB" id="9782387at2"/>
<sequence length="164" mass="18992">MRYAQIREIDVANGPGIRVSLYTQGCRRHCPFCFNEETWDFNGGLPFTEKEEDAIITLVNKPHIAGLTILGGEPMEKESRPAILHLLKRVRKECPHKNIWLYSSFLYEDFKNFDEPILDYVDVLVDGMFINDLKDPHLHFRGSSNQRLINIPETKAKGEIVLFE</sequence>
<keyword evidence="7" id="KW-0560">Oxidoreductase</keyword>
<evidence type="ECO:0000256" key="5">
    <source>
        <dbReference type="ARBA" id="ARBA00023004"/>
    </source>
</evidence>
<comment type="similarity">
    <text evidence="7">Belongs to the organic radical-activating enzymes family.</text>
</comment>
<keyword evidence="9" id="KW-1185">Reference proteome</keyword>
<dbReference type="GO" id="GO:0046872">
    <property type="term" value="F:metal ion binding"/>
    <property type="evidence" value="ECO:0007669"/>
    <property type="project" value="UniProtKB-KW"/>
</dbReference>
<dbReference type="InterPro" id="IPR058240">
    <property type="entry name" value="rSAM_sf"/>
</dbReference>
<evidence type="ECO:0000256" key="4">
    <source>
        <dbReference type="ARBA" id="ARBA00022723"/>
    </source>
</evidence>
<keyword evidence="4" id="KW-0479">Metal-binding</keyword>
<organism evidence="8 9">
    <name type="scientific">Intestinibaculum porci</name>
    <dbReference type="NCBI Taxonomy" id="2487118"/>
    <lineage>
        <taxon>Bacteria</taxon>
        <taxon>Bacillati</taxon>
        <taxon>Bacillota</taxon>
        <taxon>Erysipelotrichia</taxon>
        <taxon>Erysipelotrichales</taxon>
        <taxon>Erysipelotrichaceae</taxon>
        <taxon>Intestinibaculum</taxon>
    </lineage>
</organism>
<comment type="function">
    <text evidence="7">Activation of anaerobic ribonucleoside-triphosphate reductase under anaerobic conditions by generation of an organic free radical, using S-adenosylmethionine and reduced flavodoxin as cosubstrates to produce 5'-deoxy-adenosine.</text>
</comment>
<evidence type="ECO:0000256" key="1">
    <source>
        <dbReference type="ARBA" id="ARBA00001966"/>
    </source>
</evidence>
<dbReference type="SFLD" id="SFLDF00299">
    <property type="entry name" value="anaerobic_ribonucleoside-triph"/>
    <property type="match status" value="1"/>
</dbReference>
<dbReference type="GO" id="GO:0004748">
    <property type="term" value="F:ribonucleoside-diphosphate reductase activity, thioredoxin disulfide as acceptor"/>
    <property type="evidence" value="ECO:0007669"/>
    <property type="project" value="TreeGrafter"/>
</dbReference>
<dbReference type="InterPro" id="IPR012837">
    <property type="entry name" value="NrdG"/>
</dbReference>
<name>A0A3G9JKG7_9FIRM</name>
<reference evidence="8 9" key="1">
    <citation type="submission" date="2018-11" db="EMBL/GenBank/DDBJ databases">
        <title>Novel Erysipelotrichaceae bacterium isolated from small intestine of a swine.</title>
        <authorList>
            <person name="Kim J.S."/>
            <person name="Choe H."/>
            <person name="Lee Y.R."/>
            <person name="Kim K.M."/>
            <person name="Park D.S."/>
        </authorList>
    </citation>
    <scope>NUCLEOTIDE SEQUENCE [LARGE SCALE GENOMIC DNA]</scope>
    <source>
        <strain evidence="8 9">SG0102</strain>
    </source>
</reference>
<dbReference type="PANTHER" id="PTHR30352">
    <property type="entry name" value="PYRUVATE FORMATE-LYASE-ACTIVATING ENZYME"/>
    <property type="match status" value="1"/>
</dbReference>
<dbReference type="NCBIfam" id="TIGR02491">
    <property type="entry name" value="NrdG"/>
    <property type="match status" value="1"/>
</dbReference>
<dbReference type="InParanoid" id="A0A3G9JKG7"/>
<dbReference type="SUPFAM" id="SSF102114">
    <property type="entry name" value="Radical SAM enzymes"/>
    <property type="match status" value="1"/>
</dbReference>
<evidence type="ECO:0000256" key="6">
    <source>
        <dbReference type="ARBA" id="ARBA00023014"/>
    </source>
</evidence>
<dbReference type="Pfam" id="PF13353">
    <property type="entry name" value="Fer4_12"/>
    <property type="match status" value="1"/>
</dbReference>
<evidence type="ECO:0000256" key="7">
    <source>
        <dbReference type="PIRNR" id="PIRNR000368"/>
    </source>
</evidence>
<dbReference type="AlphaFoldDB" id="A0A3G9JKG7"/>
<proteinExistence type="inferred from homology"/>
<protein>
    <recommendedName>
        <fullName evidence="7">Anaerobic ribonucleoside-triphosphate reductase-activating protein</fullName>
        <ecNumber evidence="7">1.97.1.-</ecNumber>
    </recommendedName>
</protein>
<keyword evidence="5" id="KW-0408">Iron</keyword>
<dbReference type="SFLD" id="SFLDG01063">
    <property type="entry name" value="activating_enzymes__group_1"/>
    <property type="match status" value="1"/>
</dbReference>
<evidence type="ECO:0000313" key="9">
    <source>
        <dbReference type="Proteomes" id="UP000268059"/>
    </source>
</evidence>
<comment type="cofactor">
    <cofactor evidence="1">
        <name>[4Fe-4S] cluster</name>
        <dbReference type="ChEBI" id="CHEBI:49883"/>
    </cofactor>
</comment>
<dbReference type="KEGG" id="ebm:SG0102_04370"/>
<dbReference type="EC" id="1.97.1.-" evidence="7"/>
<dbReference type="GO" id="GO:0051539">
    <property type="term" value="F:4 iron, 4 sulfur cluster binding"/>
    <property type="evidence" value="ECO:0007669"/>
    <property type="project" value="UniProtKB-KW"/>
</dbReference>
<dbReference type="Gene3D" id="3.20.20.70">
    <property type="entry name" value="Aldolase class I"/>
    <property type="match status" value="1"/>
</dbReference>
<dbReference type="PANTHER" id="PTHR30352:SF2">
    <property type="entry name" value="ANAEROBIC RIBONUCLEOSIDE-TRIPHOSPHATE REDUCTASE-ACTIVATING PROTEIN"/>
    <property type="match status" value="1"/>
</dbReference>
<keyword evidence="3" id="KW-0949">S-adenosyl-L-methionine</keyword>
<dbReference type="InterPro" id="IPR013785">
    <property type="entry name" value="Aldolase_TIM"/>
</dbReference>
<dbReference type="PIRSF" id="PIRSF000368">
    <property type="entry name" value="NrdG"/>
    <property type="match status" value="1"/>
</dbReference>
<dbReference type="GO" id="GO:0043365">
    <property type="term" value="F:[formate-C-acetyltransferase]-activating enzyme activity"/>
    <property type="evidence" value="ECO:0007669"/>
    <property type="project" value="InterPro"/>
</dbReference>
<dbReference type="RefSeq" id="WP_125118446.1">
    <property type="nucleotide sequence ID" value="NZ_AP019309.1"/>
</dbReference>
<evidence type="ECO:0000256" key="2">
    <source>
        <dbReference type="ARBA" id="ARBA00022485"/>
    </source>
</evidence>
<dbReference type="EMBL" id="AP019309">
    <property type="protein sequence ID" value="BBH25503.1"/>
    <property type="molecule type" value="Genomic_DNA"/>
</dbReference>
<accession>A0A3G9JKG7</accession>
<dbReference type="SFLD" id="SFLDS00029">
    <property type="entry name" value="Radical_SAM"/>
    <property type="match status" value="1"/>
</dbReference>